<sequence>MIQSIYIFKPRAFNIVWGNDKRCWRMAKPIGSSTSSKNEKECAELVQVSWLEVTGVTRKLSASTCQITYQLSLEKGASGWTGAPVFLMAKVGKKGKYKWKKLEVEKLTRDPTDFPSEADPFGVEIANDQPDKRLYFGLYEVWSGRWKQGLKVYKAKSRSEPNPGFDFIMFIYIYNEEVGAFLFLLNKGVGKNYLKYIIPFF</sequence>
<dbReference type="EMBL" id="CM017625">
    <property type="protein sequence ID" value="TYH80671.1"/>
    <property type="molecule type" value="Genomic_DNA"/>
</dbReference>
<dbReference type="Pfam" id="PF14299">
    <property type="entry name" value="PP2"/>
    <property type="match status" value="1"/>
</dbReference>
<accession>A0A5D2LMH6</accession>
<evidence type="ECO:0008006" key="3">
    <source>
        <dbReference type="Google" id="ProtNLM"/>
    </source>
</evidence>
<dbReference type="AlphaFoldDB" id="A0A5D2LMH6"/>
<dbReference type="Proteomes" id="UP000322667">
    <property type="component" value="Chromosome D03"/>
</dbReference>
<dbReference type="PANTHER" id="PTHR32278:SF2">
    <property type="entry name" value="PROTEIN PHLOEM PROTEIN 2-LIKE A9"/>
    <property type="match status" value="1"/>
</dbReference>
<organism evidence="1 2">
    <name type="scientific">Gossypium tomentosum</name>
    <name type="common">Hawaiian cotton</name>
    <name type="synonym">Gossypium sandvicense</name>
    <dbReference type="NCBI Taxonomy" id="34277"/>
    <lineage>
        <taxon>Eukaryota</taxon>
        <taxon>Viridiplantae</taxon>
        <taxon>Streptophyta</taxon>
        <taxon>Embryophyta</taxon>
        <taxon>Tracheophyta</taxon>
        <taxon>Spermatophyta</taxon>
        <taxon>Magnoliopsida</taxon>
        <taxon>eudicotyledons</taxon>
        <taxon>Gunneridae</taxon>
        <taxon>Pentapetalae</taxon>
        <taxon>rosids</taxon>
        <taxon>malvids</taxon>
        <taxon>Malvales</taxon>
        <taxon>Malvaceae</taxon>
        <taxon>Malvoideae</taxon>
        <taxon>Gossypium</taxon>
    </lineage>
</organism>
<keyword evidence="2" id="KW-1185">Reference proteome</keyword>
<dbReference type="PANTHER" id="PTHR32278">
    <property type="entry name" value="F-BOX DOMAIN-CONTAINING PROTEIN"/>
    <property type="match status" value="1"/>
</dbReference>
<protein>
    <recommendedName>
        <fullName evidence="3">Protein PHLOEM PROTEIN 2-LIKE A9-like</fullName>
    </recommendedName>
</protein>
<dbReference type="InterPro" id="IPR025886">
    <property type="entry name" value="PP2-like"/>
</dbReference>
<gene>
    <name evidence="1" type="ORF">ES332_D03G147600v1</name>
</gene>
<dbReference type="SMR" id="A0A5D2LMH6"/>
<reference evidence="1 2" key="1">
    <citation type="submission" date="2019-07" db="EMBL/GenBank/DDBJ databases">
        <title>WGS assembly of Gossypium tomentosum.</title>
        <authorList>
            <person name="Chen Z.J."/>
            <person name="Sreedasyam A."/>
            <person name="Ando A."/>
            <person name="Song Q."/>
            <person name="De L."/>
            <person name="Hulse-Kemp A."/>
            <person name="Ding M."/>
            <person name="Ye W."/>
            <person name="Kirkbride R."/>
            <person name="Jenkins J."/>
            <person name="Plott C."/>
            <person name="Lovell J."/>
            <person name="Lin Y.-M."/>
            <person name="Vaughn R."/>
            <person name="Liu B."/>
            <person name="Li W."/>
            <person name="Simpson S."/>
            <person name="Scheffler B."/>
            <person name="Saski C."/>
            <person name="Grover C."/>
            <person name="Hu G."/>
            <person name="Conover J."/>
            <person name="Carlson J."/>
            <person name="Shu S."/>
            <person name="Boston L."/>
            <person name="Williams M."/>
            <person name="Peterson D."/>
            <person name="Mcgee K."/>
            <person name="Jones D."/>
            <person name="Wendel J."/>
            <person name="Stelly D."/>
            <person name="Grimwood J."/>
            <person name="Schmutz J."/>
        </authorList>
    </citation>
    <scope>NUCLEOTIDE SEQUENCE [LARGE SCALE GENOMIC DNA]</scope>
    <source>
        <strain evidence="1">7179.01</strain>
    </source>
</reference>
<proteinExistence type="predicted"/>
<name>A0A5D2LMH6_GOSTO</name>
<evidence type="ECO:0000313" key="1">
    <source>
        <dbReference type="EMBL" id="TYH80671.1"/>
    </source>
</evidence>
<evidence type="ECO:0000313" key="2">
    <source>
        <dbReference type="Proteomes" id="UP000322667"/>
    </source>
</evidence>